<reference evidence="9 10" key="2">
    <citation type="submission" date="2018-01" db="EMBL/GenBank/DDBJ databases">
        <title>Genomic study of Klebsiella pneumoniae.</title>
        <authorList>
            <person name="Yang Y."/>
            <person name="Bicalho R."/>
        </authorList>
    </citation>
    <scope>NUCLEOTIDE SEQUENCE [LARGE SCALE GENOMIC DNA]</scope>
    <source>
        <strain evidence="9 10">A10</strain>
    </source>
</reference>
<proteinExistence type="inferred from homology"/>
<evidence type="ECO:0000256" key="5">
    <source>
        <dbReference type="ARBA" id="ARBA00022963"/>
    </source>
</evidence>
<dbReference type="SMART" id="SM00155">
    <property type="entry name" value="PLDc"/>
    <property type="match status" value="1"/>
</dbReference>
<keyword evidence="5" id="KW-0442">Lipid degradation</keyword>
<dbReference type="Pfam" id="PF13091">
    <property type="entry name" value="PLDc_2"/>
    <property type="match status" value="1"/>
</dbReference>
<comment type="catalytic activity">
    <reaction evidence="1">
        <text>a 1,2-diacyl-sn-glycero-3-phosphocholine + H2O = a 1,2-diacyl-sn-glycero-3-phosphate + choline + H(+)</text>
        <dbReference type="Rhea" id="RHEA:14445"/>
        <dbReference type="ChEBI" id="CHEBI:15354"/>
        <dbReference type="ChEBI" id="CHEBI:15377"/>
        <dbReference type="ChEBI" id="CHEBI:15378"/>
        <dbReference type="ChEBI" id="CHEBI:57643"/>
        <dbReference type="ChEBI" id="CHEBI:58608"/>
        <dbReference type="EC" id="3.1.4.4"/>
    </reaction>
</comment>
<dbReference type="PROSITE" id="PS50035">
    <property type="entry name" value="PLD"/>
    <property type="match status" value="1"/>
</dbReference>
<evidence type="ECO:0000256" key="2">
    <source>
        <dbReference type="ARBA" id="ARBA00008664"/>
    </source>
</evidence>
<keyword evidence="6" id="KW-0443">Lipid metabolism</keyword>
<accession>A0A2J5Q911</accession>
<protein>
    <recommendedName>
        <fullName evidence="3">phospholipase D</fullName>
        <ecNumber evidence="3">3.1.4.4</ecNumber>
    </recommendedName>
</protein>
<dbReference type="GO" id="GO:0016891">
    <property type="term" value="F:RNA endonuclease activity producing 5'-phosphomonoesters, hydrolytic mechanism"/>
    <property type="evidence" value="ECO:0007669"/>
    <property type="project" value="TreeGrafter"/>
</dbReference>
<name>A0A2J5Q911_9ENTR</name>
<evidence type="ECO:0000256" key="6">
    <source>
        <dbReference type="ARBA" id="ARBA00023098"/>
    </source>
</evidence>
<dbReference type="RefSeq" id="WP_049593957.1">
    <property type="nucleotide sequence ID" value="NZ_CAXLPK010000002.1"/>
</dbReference>
<dbReference type="SUPFAM" id="SSF56024">
    <property type="entry name" value="Phospholipase D/nuclease"/>
    <property type="match status" value="1"/>
</dbReference>
<keyword evidence="7" id="KW-0732">Signal</keyword>
<evidence type="ECO:0000256" key="1">
    <source>
        <dbReference type="ARBA" id="ARBA00000798"/>
    </source>
</evidence>
<comment type="caution">
    <text evidence="9">The sequence shown here is derived from an EMBL/GenBank/DDBJ whole genome shotgun (WGS) entry which is preliminary data.</text>
</comment>
<dbReference type="InterPro" id="IPR025202">
    <property type="entry name" value="PLD-like_dom"/>
</dbReference>
<evidence type="ECO:0000259" key="8">
    <source>
        <dbReference type="PROSITE" id="PS50035"/>
    </source>
</evidence>
<evidence type="ECO:0000256" key="7">
    <source>
        <dbReference type="SAM" id="SignalP"/>
    </source>
</evidence>
<reference evidence="9 10" key="1">
    <citation type="submission" date="2017-11" db="EMBL/GenBank/DDBJ databases">
        <authorList>
            <person name="Han C.G."/>
        </authorList>
    </citation>
    <scope>NUCLEOTIDE SEQUENCE [LARGE SCALE GENOMIC DNA]</scope>
    <source>
        <strain evidence="9 10">A10</strain>
    </source>
</reference>
<evidence type="ECO:0000313" key="10">
    <source>
        <dbReference type="Proteomes" id="UP000234667"/>
    </source>
</evidence>
<feature type="domain" description="PLD phosphodiesterase" evidence="8">
    <location>
        <begin position="103"/>
        <end position="130"/>
    </location>
</feature>
<dbReference type="AlphaFoldDB" id="A0A2J5Q911"/>
<dbReference type="Gene3D" id="3.30.870.10">
    <property type="entry name" value="Endonuclease Chain A"/>
    <property type="match status" value="1"/>
</dbReference>
<sequence length="169" mass="18643">MRHLVLCLALLFSPFVTGTSIEVGFSPSGTALSLVLRVIDDAQETLDVEAYSFTSKDVATALTRAAARGVKVRVVADAKSHGSKYSALTFLANHQVSVRLNDRYAIMHNKVMIADNRHVKTGSFNYSAAANKSNAENVLVIRDQPALARAYLKEFERLWVEGKRLEPTY</sequence>
<feature type="signal peptide" evidence="7">
    <location>
        <begin position="1"/>
        <end position="18"/>
    </location>
</feature>
<dbReference type="CDD" id="cd09170">
    <property type="entry name" value="PLDc_Nuc"/>
    <property type="match status" value="1"/>
</dbReference>
<dbReference type="GO" id="GO:0006793">
    <property type="term" value="P:phosphorus metabolic process"/>
    <property type="evidence" value="ECO:0007669"/>
    <property type="project" value="UniProtKB-ARBA"/>
</dbReference>
<organism evidence="9 10">
    <name type="scientific">Klebsiella michiganensis</name>
    <dbReference type="NCBI Taxonomy" id="1134687"/>
    <lineage>
        <taxon>Bacteria</taxon>
        <taxon>Pseudomonadati</taxon>
        <taxon>Pseudomonadota</taxon>
        <taxon>Gammaproteobacteria</taxon>
        <taxon>Enterobacterales</taxon>
        <taxon>Enterobacteriaceae</taxon>
        <taxon>Klebsiella/Raoultella group</taxon>
        <taxon>Klebsiella</taxon>
    </lineage>
</organism>
<comment type="similarity">
    <text evidence="2">Belongs to the phospholipase D family.</text>
</comment>
<dbReference type="PANTHER" id="PTHR43856">
    <property type="entry name" value="CARDIOLIPIN HYDROLASE"/>
    <property type="match status" value="1"/>
</dbReference>
<dbReference type="PANTHER" id="PTHR43856:SF1">
    <property type="entry name" value="MITOCHONDRIAL CARDIOLIPIN HYDROLASE"/>
    <property type="match status" value="1"/>
</dbReference>
<dbReference type="EMBL" id="PIDR01000036">
    <property type="protein sequence ID" value="PLO74773.1"/>
    <property type="molecule type" value="Genomic_DNA"/>
</dbReference>
<feature type="chain" id="PRO_5014382579" description="phospholipase D" evidence="7">
    <location>
        <begin position="19"/>
        <end position="169"/>
    </location>
</feature>
<dbReference type="EC" id="3.1.4.4" evidence="3"/>
<dbReference type="GO" id="GO:0004630">
    <property type="term" value="F:phospholipase D activity"/>
    <property type="evidence" value="ECO:0007669"/>
    <property type="project" value="UniProtKB-EC"/>
</dbReference>
<gene>
    <name evidence="9" type="ORF">CWN49_02670</name>
</gene>
<evidence type="ECO:0000313" key="9">
    <source>
        <dbReference type="EMBL" id="PLO74773.1"/>
    </source>
</evidence>
<keyword evidence="4" id="KW-0378">Hydrolase</keyword>
<evidence type="ECO:0000256" key="3">
    <source>
        <dbReference type="ARBA" id="ARBA00012027"/>
    </source>
</evidence>
<dbReference type="InterPro" id="IPR001736">
    <property type="entry name" value="PLipase_D/transphosphatidylase"/>
</dbReference>
<dbReference type="Proteomes" id="UP000234667">
    <property type="component" value="Unassembled WGS sequence"/>
</dbReference>
<evidence type="ECO:0000256" key="4">
    <source>
        <dbReference type="ARBA" id="ARBA00022801"/>
    </source>
</evidence>
<dbReference type="InterPro" id="IPR051406">
    <property type="entry name" value="PLD_domain"/>
</dbReference>
<dbReference type="GO" id="GO:0016042">
    <property type="term" value="P:lipid catabolic process"/>
    <property type="evidence" value="ECO:0007669"/>
    <property type="project" value="UniProtKB-KW"/>
</dbReference>